<dbReference type="EMBL" id="CAJNRG010017457">
    <property type="protein sequence ID" value="CAF2228243.1"/>
    <property type="molecule type" value="Genomic_DNA"/>
</dbReference>
<keyword evidence="3 6" id="KW-0812">Transmembrane</keyword>
<comment type="caution">
    <text evidence="14">The sequence shown here is derived from an EMBL/GenBank/DDBJ whole genome shotgun (WGS) entry which is preliminary data.</text>
</comment>
<evidence type="ECO:0000313" key="15">
    <source>
        <dbReference type="EMBL" id="CAF4070074.1"/>
    </source>
</evidence>
<dbReference type="Proteomes" id="UP000663866">
    <property type="component" value="Unassembled WGS sequence"/>
</dbReference>
<dbReference type="EMBL" id="CAJOBG010000050">
    <property type="protein sequence ID" value="CAF3746037.1"/>
    <property type="molecule type" value="Genomic_DNA"/>
</dbReference>
<dbReference type="Proteomes" id="UP000663855">
    <property type="component" value="Unassembled WGS sequence"/>
</dbReference>
<evidence type="ECO:0000256" key="1">
    <source>
        <dbReference type="ARBA" id="ARBA00004370"/>
    </source>
</evidence>
<evidence type="ECO:0000256" key="7">
    <source>
        <dbReference type="SAM" id="SignalP"/>
    </source>
</evidence>
<keyword evidence="7" id="KW-0732">Signal</keyword>
<name>A0A818XYC0_9BILA</name>
<dbReference type="Proteomes" id="UP000663856">
    <property type="component" value="Unassembled WGS sequence"/>
</dbReference>
<dbReference type="Proteomes" id="UP000663834">
    <property type="component" value="Unassembled WGS sequence"/>
</dbReference>
<dbReference type="Proteomes" id="UP000663842">
    <property type="component" value="Unassembled WGS sequence"/>
</dbReference>
<evidence type="ECO:0000313" key="10">
    <source>
        <dbReference type="EMBL" id="CAF1959435.1"/>
    </source>
</evidence>
<dbReference type="EMBL" id="CAJNOV010000127">
    <property type="protein sequence ID" value="CAF0994464.1"/>
    <property type="molecule type" value="Genomic_DNA"/>
</dbReference>
<dbReference type="Pfam" id="PF05434">
    <property type="entry name" value="Tmemb_9"/>
    <property type="match status" value="1"/>
</dbReference>
<dbReference type="EMBL" id="CAJNOW010015578">
    <property type="protein sequence ID" value="CAF1643402.1"/>
    <property type="molecule type" value="Genomic_DNA"/>
</dbReference>
<evidence type="ECO:0000313" key="8">
    <source>
        <dbReference type="EMBL" id="CAF0994464.1"/>
    </source>
</evidence>
<dbReference type="PANTHER" id="PTHR13064:SF6">
    <property type="entry name" value="TRANSMEMBRANE PROTEIN 9"/>
    <property type="match status" value="1"/>
</dbReference>
<accession>A0A818XYC0</accession>
<dbReference type="Proteomes" id="UP000663887">
    <property type="component" value="Unassembled WGS sequence"/>
</dbReference>
<feature type="chain" id="PRO_5036415119" description="Transmembrane protein 9" evidence="7">
    <location>
        <begin position="22"/>
        <end position="209"/>
    </location>
</feature>
<evidence type="ECO:0000256" key="4">
    <source>
        <dbReference type="ARBA" id="ARBA00022989"/>
    </source>
</evidence>
<dbReference type="GO" id="GO:0005765">
    <property type="term" value="C:lysosomal membrane"/>
    <property type="evidence" value="ECO:0007669"/>
    <property type="project" value="InterPro"/>
</dbReference>
<keyword evidence="5 6" id="KW-0472">Membrane</keyword>
<sequence length="209" mass="23984">MLNRLLLLAILLLSLCLLVNGGDEFEDYRCKCVCPSFTVLQDPTMNETNRRVYVDVVAPDNCTCERVVFRTIQASSSFQQRFCPRCVCNYEVRNTTTMKVVVIIIMVAISLLFIYMSFLLCLDPIMNQNTKSSAAVRQPKHYQRQVNEEVNLSNPTQECVFSEPATTGLPSNPQRPSTVLNLVTHEQSKWRKQVQQQRQSVYSKHEILN</sequence>
<proteinExistence type="inferred from homology"/>
<evidence type="ECO:0000256" key="2">
    <source>
        <dbReference type="ARBA" id="ARBA00007264"/>
    </source>
</evidence>
<dbReference type="Proteomes" id="UP000663824">
    <property type="component" value="Unassembled WGS sequence"/>
</dbReference>
<dbReference type="AlphaFoldDB" id="A0A818XYC0"/>
<dbReference type="Proteomes" id="UP000676336">
    <property type="component" value="Unassembled WGS sequence"/>
</dbReference>
<dbReference type="EMBL" id="CAJOBI010006815">
    <property type="protein sequence ID" value="CAF4070074.1"/>
    <property type="molecule type" value="Genomic_DNA"/>
</dbReference>
<feature type="signal peptide" evidence="7">
    <location>
        <begin position="1"/>
        <end position="21"/>
    </location>
</feature>
<dbReference type="OrthoDB" id="10059035at2759"/>
<keyword evidence="16" id="KW-1185">Reference proteome</keyword>
<evidence type="ECO:0000256" key="6">
    <source>
        <dbReference type="SAM" id="Phobius"/>
    </source>
</evidence>
<dbReference type="InterPro" id="IPR008853">
    <property type="entry name" value="TMEM9/TMEM9B"/>
</dbReference>
<evidence type="ECO:0000313" key="12">
    <source>
        <dbReference type="EMBL" id="CAF2228243.1"/>
    </source>
</evidence>
<gene>
    <name evidence="8" type="ORF">CJN711_LOCUS2022</name>
    <name evidence="9" type="ORF">KQP761_LOCUS28513</name>
    <name evidence="10" type="ORF">MBJ925_LOCUS6288</name>
    <name evidence="14" type="ORF">OVN521_LOCUS853</name>
    <name evidence="15" type="ORF">SMN809_LOCUS15691</name>
    <name evidence="13" type="ORF">UXM345_LOCUS129</name>
    <name evidence="11" type="ORF">WKI299_LOCUS30019</name>
    <name evidence="12" type="ORF">XDN619_LOCUS34173</name>
</gene>
<evidence type="ECO:0000256" key="5">
    <source>
        <dbReference type="ARBA" id="ARBA00023136"/>
    </source>
</evidence>
<evidence type="ECO:0000256" key="3">
    <source>
        <dbReference type="ARBA" id="ARBA00022692"/>
    </source>
</evidence>
<dbReference type="EMBL" id="CAJOBF010000004">
    <property type="protein sequence ID" value="CAF3719898.1"/>
    <property type="molecule type" value="Genomic_DNA"/>
</dbReference>
<keyword evidence="4 6" id="KW-1133">Transmembrane helix</keyword>
<evidence type="ECO:0000313" key="16">
    <source>
        <dbReference type="Proteomes" id="UP000663866"/>
    </source>
</evidence>
<dbReference type="EMBL" id="CAJNRF010013470">
    <property type="protein sequence ID" value="CAF2149402.1"/>
    <property type="molecule type" value="Genomic_DNA"/>
</dbReference>
<evidence type="ECO:0000313" key="14">
    <source>
        <dbReference type="EMBL" id="CAF3746037.1"/>
    </source>
</evidence>
<reference evidence="14" key="1">
    <citation type="submission" date="2021-02" db="EMBL/GenBank/DDBJ databases">
        <authorList>
            <person name="Nowell W R."/>
        </authorList>
    </citation>
    <scope>NUCLEOTIDE SEQUENCE</scope>
</reference>
<evidence type="ECO:0000313" key="9">
    <source>
        <dbReference type="EMBL" id="CAF1643402.1"/>
    </source>
</evidence>
<feature type="transmembrane region" description="Helical" evidence="6">
    <location>
        <begin position="100"/>
        <end position="122"/>
    </location>
</feature>
<dbReference type="EMBL" id="CAJNRE010001835">
    <property type="protein sequence ID" value="CAF1959435.1"/>
    <property type="molecule type" value="Genomic_DNA"/>
</dbReference>
<comment type="subcellular location">
    <subcellularLocation>
        <location evidence="1">Membrane</location>
    </subcellularLocation>
</comment>
<evidence type="ECO:0000313" key="11">
    <source>
        <dbReference type="EMBL" id="CAF2149402.1"/>
    </source>
</evidence>
<evidence type="ECO:0000313" key="13">
    <source>
        <dbReference type="EMBL" id="CAF3719898.1"/>
    </source>
</evidence>
<dbReference type="PANTHER" id="PTHR13064">
    <property type="entry name" value="TRANSMEMBRANE PROTEIN 9 FAMILY MEMBER"/>
    <property type="match status" value="1"/>
</dbReference>
<evidence type="ECO:0008006" key="17">
    <source>
        <dbReference type="Google" id="ProtNLM"/>
    </source>
</evidence>
<protein>
    <recommendedName>
        <fullName evidence="17">Transmembrane protein 9</fullName>
    </recommendedName>
</protein>
<organism evidence="14 16">
    <name type="scientific">Rotaria magnacalcarata</name>
    <dbReference type="NCBI Taxonomy" id="392030"/>
    <lineage>
        <taxon>Eukaryota</taxon>
        <taxon>Metazoa</taxon>
        <taxon>Spiralia</taxon>
        <taxon>Gnathifera</taxon>
        <taxon>Rotifera</taxon>
        <taxon>Eurotatoria</taxon>
        <taxon>Bdelloidea</taxon>
        <taxon>Philodinida</taxon>
        <taxon>Philodinidae</taxon>
        <taxon>Rotaria</taxon>
    </lineage>
</organism>
<comment type="similarity">
    <text evidence="2">Belongs to the TMEM9 family.</text>
</comment>